<proteinExistence type="predicted"/>
<dbReference type="AlphaFoldDB" id="A0A1V6MYD6"/>
<dbReference type="EMBL" id="MPOH02000005">
    <property type="protein sequence ID" value="OQD57337.1"/>
    <property type="molecule type" value="Genomic_DNA"/>
</dbReference>
<sequence length="72" mass="7547">MSQTSPVIDELLASAHQVSGELVTRLLESDDAPTVRLGKAIRSLQSPPLKPPETGAYDGAGVGDPVTHDPAW</sequence>
<reference evidence="2 3" key="2">
    <citation type="submission" date="2017-02" db="EMBL/GenBank/DDBJ databases">
        <title>Draft genome sequence of Streptomyces phaeoluteigriseus type strain DSM41896.</title>
        <authorList>
            <person name="Salih T.S."/>
            <person name="Algora Gallardo L."/>
            <person name="Melo Santos T."/>
            <person name="Filgueira Martinez S."/>
            <person name="Herron P.R."/>
        </authorList>
    </citation>
    <scope>NUCLEOTIDE SEQUENCE [LARGE SCALE GENOMIC DNA]</scope>
    <source>
        <strain evidence="2 3">DSM 41896</strain>
    </source>
</reference>
<dbReference type="Proteomes" id="UP000184286">
    <property type="component" value="Unassembled WGS sequence"/>
</dbReference>
<protein>
    <submittedName>
        <fullName evidence="2">Uncharacterized protein</fullName>
    </submittedName>
</protein>
<evidence type="ECO:0000313" key="3">
    <source>
        <dbReference type="Proteomes" id="UP000184286"/>
    </source>
</evidence>
<comment type="caution">
    <text evidence="2">The sequence shown here is derived from an EMBL/GenBank/DDBJ whole genome shotgun (WGS) entry which is preliminary data.</text>
</comment>
<feature type="region of interest" description="Disordered" evidence="1">
    <location>
        <begin position="40"/>
        <end position="72"/>
    </location>
</feature>
<evidence type="ECO:0000256" key="1">
    <source>
        <dbReference type="SAM" id="MobiDB-lite"/>
    </source>
</evidence>
<organism evidence="2 3">
    <name type="scientific">Streptomyces phaeoluteigriseus</name>
    <dbReference type="NCBI Taxonomy" id="114686"/>
    <lineage>
        <taxon>Bacteria</taxon>
        <taxon>Bacillati</taxon>
        <taxon>Actinomycetota</taxon>
        <taxon>Actinomycetes</taxon>
        <taxon>Kitasatosporales</taxon>
        <taxon>Streptomycetaceae</taxon>
        <taxon>Streptomyces</taxon>
        <taxon>Streptomyces aurantiacus group</taxon>
    </lineage>
</organism>
<reference evidence="3" key="1">
    <citation type="submission" date="2016-11" db="EMBL/GenBank/DDBJ databases">
        <authorList>
            <person name="Schniete J.K."/>
            <person name="Salih T."/>
            <person name="Algora Gallardo L."/>
            <person name="Martinez Fernandez S."/>
            <person name="Herron P.R."/>
        </authorList>
    </citation>
    <scope>NUCLEOTIDE SEQUENCE [LARGE SCALE GENOMIC DNA]</scope>
    <source>
        <strain evidence="3">DSM 41896</strain>
    </source>
</reference>
<gene>
    <name evidence="2" type="ORF">BM536_004995</name>
</gene>
<name>A0A1V6MYD6_9ACTN</name>
<accession>A0A1V6MYD6</accession>
<evidence type="ECO:0000313" key="2">
    <source>
        <dbReference type="EMBL" id="OQD57337.1"/>
    </source>
</evidence>